<dbReference type="RefSeq" id="WP_005977083.1">
    <property type="nucleotide sequence ID" value="NZ_CABKNW010000002.1"/>
</dbReference>
<proteinExistence type="predicted"/>
<dbReference type="GO" id="GO:0005886">
    <property type="term" value="C:plasma membrane"/>
    <property type="evidence" value="ECO:0007669"/>
    <property type="project" value="TreeGrafter"/>
</dbReference>
<reference evidence="2 3" key="1">
    <citation type="submission" date="2018-06" db="EMBL/GenBank/DDBJ databases">
        <authorList>
            <consortium name="Pathogen Informatics"/>
            <person name="Doyle S."/>
        </authorList>
    </citation>
    <scope>NUCLEOTIDE SEQUENCE [LARGE SCALE GENOMIC DNA]</scope>
    <source>
        <strain evidence="2 3">NCTC12112</strain>
    </source>
</reference>
<feature type="transmembrane region" description="Helical" evidence="1">
    <location>
        <begin position="104"/>
        <end position="124"/>
    </location>
</feature>
<keyword evidence="1" id="KW-0812">Transmembrane</keyword>
<dbReference type="Proteomes" id="UP000249008">
    <property type="component" value="Chromosome 1"/>
</dbReference>
<dbReference type="KEGG" id="ful:C4N20_15125"/>
<protein>
    <submittedName>
        <fullName evidence="2">Acid-resistance membrane protein</fullName>
    </submittedName>
</protein>
<name>A0AAX2JAA9_9FUSO</name>
<feature type="transmembrane region" description="Helical" evidence="1">
    <location>
        <begin position="49"/>
        <end position="69"/>
    </location>
</feature>
<evidence type="ECO:0000256" key="1">
    <source>
        <dbReference type="SAM" id="Phobius"/>
    </source>
</evidence>
<feature type="transmembrane region" description="Helical" evidence="1">
    <location>
        <begin position="76"/>
        <end position="98"/>
    </location>
</feature>
<sequence>MANEKSYIDMFDLGGSLKKIWYYYLIIGILLAITGLIGIVNPLGFSISLIYVLSWSFLLIGLLNIYYAYQGRKNKYFHWGIVLVSGIIDILAAVSIFYNPFESAVILLIYLGILMLFRGFSLIFTRGKAVADEIPEVHSIRSILIVRGILDIIFGILLVICPLLMGYILPVIIGFYLLFMGILFIIYSIQVKRA</sequence>
<dbReference type="Pfam" id="PF03729">
    <property type="entry name" value="DUF308"/>
    <property type="match status" value="2"/>
</dbReference>
<accession>A0AAX2JAA9</accession>
<feature type="transmembrane region" description="Helical" evidence="1">
    <location>
        <begin position="171"/>
        <end position="189"/>
    </location>
</feature>
<gene>
    <name evidence="2" type="ORF">NCTC12112_01601</name>
</gene>
<dbReference type="InterPro" id="IPR052712">
    <property type="entry name" value="Acid_resist_chaperone_HdeD"/>
</dbReference>
<evidence type="ECO:0000313" key="2">
    <source>
        <dbReference type="EMBL" id="SQJ02780.1"/>
    </source>
</evidence>
<dbReference type="PANTHER" id="PTHR34989">
    <property type="entry name" value="PROTEIN HDED"/>
    <property type="match status" value="1"/>
</dbReference>
<feature type="transmembrane region" description="Helical" evidence="1">
    <location>
        <begin position="144"/>
        <end position="165"/>
    </location>
</feature>
<dbReference type="PANTHER" id="PTHR34989:SF1">
    <property type="entry name" value="PROTEIN HDED"/>
    <property type="match status" value="1"/>
</dbReference>
<feature type="transmembrane region" description="Helical" evidence="1">
    <location>
        <begin position="21"/>
        <end position="43"/>
    </location>
</feature>
<keyword evidence="1" id="KW-1133">Transmembrane helix</keyword>
<dbReference type="EMBL" id="LS483487">
    <property type="protein sequence ID" value="SQJ02780.1"/>
    <property type="molecule type" value="Genomic_DNA"/>
</dbReference>
<keyword evidence="1" id="KW-0472">Membrane</keyword>
<evidence type="ECO:0000313" key="3">
    <source>
        <dbReference type="Proteomes" id="UP000249008"/>
    </source>
</evidence>
<dbReference type="InterPro" id="IPR005325">
    <property type="entry name" value="DUF308_memb"/>
</dbReference>
<dbReference type="AlphaFoldDB" id="A0AAX2JAA9"/>
<dbReference type="GeneID" id="78456158"/>
<organism evidence="2 3">
    <name type="scientific">Fusobacterium ulcerans</name>
    <dbReference type="NCBI Taxonomy" id="861"/>
    <lineage>
        <taxon>Bacteria</taxon>
        <taxon>Fusobacteriati</taxon>
        <taxon>Fusobacteriota</taxon>
        <taxon>Fusobacteriia</taxon>
        <taxon>Fusobacteriales</taxon>
        <taxon>Fusobacteriaceae</taxon>
        <taxon>Fusobacterium</taxon>
    </lineage>
</organism>